<evidence type="ECO:0000256" key="3">
    <source>
        <dbReference type="ARBA" id="ARBA00023125"/>
    </source>
</evidence>
<dbReference type="Proteomes" id="UP000285652">
    <property type="component" value="Unassembled WGS sequence"/>
</dbReference>
<dbReference type="GO" id="GO:0004519">
    <property type="term" value="F:endonuclease activity"/>
    <property type="evidence" value="ECO:0007669"/>
    <property type="project" value="UniProtKB-KW"/>
</dbReference>
<feature type="domain" description="Type I restriction modification DNA specificity" evidence="5">
    <location>
        <begin position="315"/>
        <end position="477"/>
    </location>
</feature>
<comment type="caution">
    <text evidence="6">The sequence shown here is derived from an EMBL/GenBank/DDBJ whole genome shotgun (WGS) entry which is preliminary data.</text>
</comment>
<feature type="domain" description="Type I restriction modification DNA specificity" evidence="5">
    <location>
        <begin position="68"/>
        <end position="225"/>
    </location>
</feature>
<keyword evidence="6" id="KW-0255">Endonuclease</keyword>
<sequence>MNAQDLKNSILQLAVQGKLVEQRAEEGTARELLEQIKLEKDQLIKDKKIKKSKPLPEITEDEIPFEIPESWEWMRVGDVGSWSAGATPSRQHPEYYEGEIPWLKTGDLNDGYITDIPEFVGQLALEKTSLRLNPIGSVLMAMYGATIGKLGILKIEATTNQACCACIPYSCIENKYLFFYLMSQRKNYISMGAGGAQPNISKEKIVMSLIPVPPLDEQKRIVVKIEEILPYIDQYDKAYTKLETFNKKFPEYMKKSILQMAMQGKLVEQRAEEGTADELYEQIVAEKAQLIKDGKIKKEKPLPEIAEDEIPFEIPSSWKWVRFSEVMDVRDGTHDSPKYIETGIPLVTSKNISGGGLDFSNVKYISREDADKINERSNVDTGDILFAMIGSIGNPVIVNKDREFCVKNVALFKNYDKSKMCIEYVYWFLYREQYIMKKVASGGVQSFISLRVFRNYLFPLPPLEEQKRIVAKIEELLPYCDQLIK</sequence>
<comment type="similarity">
    <text evidence="1">Belongs to the type-I restriction system S methylase family.</text>
</comment>
<keyword evidence="3" id="KW-0238">DNA-binding</keyword>
<evidence type="ECO:0000313" key="6">
    <source>
        <dbReference type="EMBL" id="RHN14184.1"/>
    </source>
</evidence>
<evidence type="ECO:0000256" key="4">
    <source>
        <dbReference type="ARBA" id="ARBA00038652"/>
    </source>
</evidence>
<dbReference type="Gene3D" id="3.90.220.20">
    <property type="entry name" value="DNA methylase specificity domains"/>
    <property type="match status" value="2"/>
</dbReference>
<keyword evidence="6" id="KW-0540">Nuclease</keyword>
<name>A0A415U7U9_9FIRM</name>
<dbReference type="GO" id="GO:0003677">
    <property type="term" value="F:DNA binding"/>
    <property type="evidence" value="ECO:0007669"/>
    <property type="project" value="UniProtKB-KW"/>
</dbReference>
<organism evidence="6 7">
    <name type="scientific">Dorea formicigenerans</name>
    <dbReference type="NCBI Taxonomy" id="39486"/>
    <lineage>
        <taxon>Bacteria</taxon>
        <taxon>Bacillati</taxon>
        <taxon>Bacillota</taxon>
        <taxon>Clostridia</taxon>
        <taxon>Lachnospirales</taxon>
        <taxon>Lachnospiraceae</taxon>
        <taxon>Dorea</taxon>
    </lineage>
</organism>
<keyword evidence="2" id="KW-0680">Restriction system</keyword>
<accession>A0A415U7U9</accession>
<dbReference type="InterPro" id="IPR044946">
    <property type="entry name" value="Restrct_endonuc_typeI_TRD_sf"/>
</dbReference>
<comment type="subunit">
    <text evidence="4">The methyltransferase is composed of M and S polypeptides.</text>
</comment>
<dbReference type="PANTHER" id="PTHR43140:SF1">
    <property type="entry name" value="TYPE I RESTRICTION ENZYME ECOKI SPECIFICITY SUBUNIT"/>
    <property type="match status" value="1"/>
</dbReference>
<dbReference type="InterPro" id="IPR000055">
    <property type="entry name" value="Restrct_endonuc_typeI_TRD"/>
</dbReference>
<dbReference type="AlphaFoldDB" id="A0A415U7U9"/>
<dbReference type="GO" id="GO:0009307">
    <property type="term" value="P:DNA restriction-modification system"/>
    <property type="evidence" value="ECO:0007669"/>
    <property type="project" value="UniProtKB-KW"/>
</dbReference>
<dbReference type="CDD" id="cd17515">
    <property type="entry name" value="RMtype1_S_MjaORF132P_Sau1132ORF3780P-TRD1-CR1_like"/>
    <property type="match status" value="1"/>
</dbReference>
<protein>
    <submittedName>
        <fullName evidence="6">Restriction endonuclease</fullName>
    </submittedName>
</protein>
<dbReference type="RefSeq" id="WP_118447876.1">
    <property type="nucleotide sequence ID" value="NZ_QRQQ01000013.1"/>
</dbReference>
<dbReference type="CDD" id="cd17246">
    <property type="entry name" value="RMtype1_S_SonII-TRD2-CR2_like"/>
    <property type="match status" value="1"/>
</dbReference>
<dbReference type="InterPro" id="IPR051212">
    <property type="entry name" value="Type-I_RE_S_subunit"/>
</dbReference>
<dbReference type="SUPFAM" id="SSF116734">
    <property type="entry name" value="DNA methylase specificity domain"/>
    <property type="match status" value="2"/>
</dbReference>
<evidence type="ECO:0000256" key="2">
    <source>
        <dbReference type="ARBA" id="ARBA00022747"/>
    </source>
</evidence>
<dbReference type="PANTHER" id="PTHR43140">
    <property type="entry name" value="TYPE-1 RESTRICTION ENZYME ECOKI SPECIFICITY PROTEIN"/>
    <property type="match status" value="1"/>
</dbReference>
<proteinExistence type="inferred from homology"/>
<dbReference type="EMBL" id="QRQQ01000013">
    <property type="protein sequence ID" value="RHN14184.1"/>
    <property type="molecule type" value="Genomic_DNA"/>
</dbReference>
<evidence type="ECO:0000256" key="1">
    <source>
        <dbReference type="ARBA" id="ARBA00010923"/>
    </source>
</evidence>
<reference evidence="6 7" key="1">
    <citation type="submission" date="2018-08" db="EMBL/GenBank/DDBJ databases">
        <title>A genome reference for cultivated species of the human gut microbiota.</title>
        <authorList>
            <person name="Zou Y."/>
            <person name="Xue W."/>
            <person name="Luo G."/>
        </authorList>
    </citation>
    <scope>NUCLEOTIDE SEQUENCE [LARGE SCALE GENOMIC DNA]</scope>
    <source>
        <strain evidence="6 7">AF31-13BH</strain>
    </source>
</reference>
<keyword evidence="6" id="KW-0378">Hydrolase</keyword>
<evidence type="ECO:0000313" key="7">
    <source>
        <dbReference type="Proteomes" id="UP000285652"/>
    </source>
</evidence>
<evidence type="ECO:0000259" key="5">
    <source>
        <dbReference type="Pfam" id="PF01420"/>
    </source>
</evidence>
<dbReference type="Pfam" id="PF01420">
    <property type="entry name" value="Methylase_S"/>
    <property type="match status" value="2"/>
</dbReference>
<gene>
    <name evidence="6" type="ORF">DWZ24_12770</name>
</gene>